<organism evidence="2 3">
    <name type="scientific">Streptoalloteichus tenebrarius (strain ATCC 17920 / DSM 40477 / JCM 4838 / CBS 697.72 / NBRC 16177 / NCIMB 11028 / NRRL B-12390 / A12253. 1 / ISP 5477)</name>
    <name type="common">Streptomyces tenebrarius</name>
    <dbReference type="NCBI Taxonomy" id="1933"/>
    <lineage>
        <taxon>Bacteria</taxon>
        <taxon>Bacillati</taxon>
        <taxon>Actinomycetota</taxon>
        <taxon>Actinomycetes</taxon>
        <taxon>Pseudonocardiales</taxon>
        <taxon>Pseudonocardiaceae</taxon>
        <taxon>Streptoalloteichus</taxon>
    </lineage>
</organism>
<name>A0ABT1HYR1_STRSD</name>
<proteinExistence type="predicted"/>
<dbReference type="Proteomes" id="UP001205311">
    <property type="component" value="Unassembled WGS sequence"/>
</dbReference>
<feature type="compositionally biased region" description="Basic and acidic residues" evidence="1">
    <location>
        <begin position="71"/>
        <end position="84"/>
    </location>
</feature>
<evidence type="ECO:0000256" key="1">
    <source>
        <dbReference type="SAM" id="MobiDB-lite"/>
    </source>
</evidence>
<evidence type="ECO:0000313" key="3">
    <source>
        <dbReference type="Proteomes" id="UP001205311"/>
    </source>
</evidence>
<sequence>MARRREHDGHDEGACPGQGGRDHAGSDHEPFHPRAGTRRIDGSRANPVLVGRVFTDSPATGGNAWKQARRIAGDAKREAKKTAR</sequence>
<feature type="region of interest" description="Disordered" evidence="1">
    <location>
        <begin position="1"/>
        <end position="84"/>
    </location>
</feature>
<gene>
    <name evidence="2" type="ORF">LX15_004387</name>
</gene>
<keyword evidence="3" id="KW-1185">Reference proteome</keyword>
<dbReference type="EMBL" id="JAMTCP010000030">
    <property type="protein sequence ID" value="MCP2260667.1"/>
    <property type="molecule type" value="Genomic_DNA"/>
</dbReference>
<evidence type="ECO:0000313" key="2">
    <source>
        <dbReference type="EMBL" id="MCP2260667.1"/>
    </source>
</evidence>
<reference evidence="2 3" key="1">
    <citation type="submission" date="2022-06" db="EMBL/GenBank/DDBJ databases">
        <title>Genomic Encyclopedia of Archaeal and Bacterial Type Strains, Phase II (KMG-II): from individual species to whole genera.</title>
        <authorList>
            <person name="Goeker M."/>
        </authorList>
    </citation>
    <scope>NUCLEOTIDE SEQUENCE [LARGE SCALE GENOMIC DNA]</scope>
    <source>
        <strain evidence="2 3">DSM 40477</strain>
    </source>
</reference>
<protein>
    <submittedName>
        <fullName evidence="2">Uncharacterized protein</fullName>
    </submittedName>
</protein>
<dbReference type="RefSeq" id="WP_253671515.1">
    <property type="nucleotide sequence ID" value="NZ_JAMTCP010000030.1"/>
</dbReference>
<feature type="compositionally biased region" description="Basic and acidic residues" evidence="1">
    <location>
        <begin position="1"/>
        <end position="13"/>
    </location>
</feature>
<comment type="caution">
    <text evidence="2">The sequence shown here is derived from an EMBL/GenBank/DDBJ whole genome shotgun (WGS) entry which is preliminary data.</text>
</comment>
<feature type="compositionally biased region" description="Basic and acidic residues" evidence="1">
    <location>
        <begin position="20"/>
        <end position="42"/>
    </location>
</feature>
<accession>A0ABT1HYR1</accession>